<dbReference type="PRINTS" id="PR01415">
    <property type="entry name" value="ANKYRIN"/>
</dbReference>
<feature type="repeat" description="ANK" evidence="7">
    <location>
        <begin position="149"/>
        <end position="181"/>
    </location>
</feature>
<keyword evidence="5" id="KW-0800">Toxin</keyword>
<feature type="repeat" description="ANK" evidence="7">
    <location>
        <begin position="244"/>
        <end position="276"/>
    </location>
</feature>
<dbReference type="Proteomes" id="UP000515146">
    <property type="component" value="Unplaced"/>
</dbReference>
<protein>
    <submittedName>
        <fullName evidence="10">Protein phosphatase 1 regulatory subunit 16A-like</fullName>
    </submittedName>
</protein>
<gene>
    <name evidence="10" type="primary">LOC113792801</name>
</gene>
<evidence type="ECO:0000256" key="3">
    <source>
        <dbReference type="ARBA" id="ARBA00022537"/>
    </source>
</evidence>
<keyword evidence="5" id="KW-0638">Presynaptic neurotoxin</keyword>
<dbReference type="PROSITE" id="PS50297">
    <property type="entry name" value="ANK_REP_REGION"/>
    <property type="match status" value="4"/>
</dbReference>
<keyword evidence="5" id="KW-0528">Neurotoxin</keyword>
<evidence type="ECO:0000256" key="4">
    <source>
        <dbReference type="ARBA" id="ARBA00022737"/>
    </source>
</evidence>
<dbReference type="GO" id="GO:0044218">
    <property type="term" value="C:other organism cell membrane"/>
    <property type="evidence" value="ECO:0007669"/>
    <property type="project" value="UniProtKB-KW"/>
</dbReference>
<evidence type="ECO:0000313" key="9">
    <source>
        <dbReference type="Proteomes" id="UP000515146"/>
    </source>
</evidence>
<keyword evidence="6" id="KW-0472">Membrane</keyword>
<keyword evidence="2" id="KW-0268">Exocytosis</keyword>
<dbReference type="InterPro" id="IPR051226">
    <property type="entry name" value="PP1_Regulatory_Subunit"/>
</dbReference>
<dbReference type="KEGG" id="dpte:113792801"/>
<dbReference type="GO" id="GO:0005737">
    <property type="term" value="C:cytoplasm"/>
    <property type="evidence" value="ECO:0007669"/>
    <property type="project" value="TreeGrafter"/>
</dbReference>
<dbReference type="SUPFAM" id="SSF48403">
    <property type="entry name" value="Ankyrin repeat"/>
    <property type="match status" value="1"/>
</dbReference>
<feature type="compositionally biased region" description="Polar residues" evidence="8">
    <location>
        <begin position="436"/>
        <end position="472"/>
    </location>
</feature>
<dbReference type="RefSeq" id="XP_027198545.1">
    <property type="nucleotide sequence ID" value="XM_027342744.1"/>
</dbReference>
<evidence type="ECO:0000256" key="5">
    <source>
        <dbReference type="ARBA" id="ARBA00023028"/>
    </source>
</evidence>
<dbReference type="InterPro" id="IPR002110">
    <property type="entry name" value="Ankyrin_rpt"/>
</dbReference>
<feature type="repeat" description="ANK" evidence="7">
    <location>
        <begin position="116"/>
        <end position="148"/>
    </location>
</feature>
<dbReference type="FunFam" id="1.25.40.20:FF:000198">
    <property type="entry name" value="Myosin binding subunit, isoform P"/>
    <property type="match status" value="1"/>
</dbReference>
<sequence>MAEHSDLVSEMTYLEKLNTEERLKLARKRRSQQLKKWSQREKDHTYLNKRKRPDGNQIDTAKIKNNNNNNNNNNKNGYKVHFVPSVMLLEAATRNDIYEVRRLLMLGVSPDSTNEDGLTALHQCCIDNCEEMMRLLIEFGANVNAKDSEQWTPLHAAATCGHLNLIKLLIENNADLLAVNADGNMPYDICEDEQTLDYIEAEMAKRGITQELIDQIRLKTENQMLFDMKELIQNGYDINLKDEQGATPLHIAAANGYLSVIEFLIDNNASIDECDIDLWQPIHAAACWGHIDVVEFLVQNGADLEARTKNGEIPFDICEDPDLKSRILQLKTEIDAKKAVNSTRLRRSHSTNTRSHSIRRTSIREKSQIAKREAIEEARIWHEKAGESDEIKKDDSDLDSDTQFYKDFNRKLMTESPIDVDSIKVSMDSNNTFHISSPSTYHSENGNHNDLINNNTSNYSNQSITQPDIRTYNTDHHHQQVGSSHQYDLNISNEPQDNHYPSAEYAQQNRKSDRMDGNDSQQNTKNHDSYHPDLSGYSLNNNNTGTGTLIDLKKQRSEKHRNSLNNTYSDRYKLFVVDHPNNTNIQSTMSTNQTSINHQMKPTTTKHYDQNVNLQLQTQMVNVSSLNNTKTPFSASMMQNDSMFDSPDATRKKFRGNPSELIGEEEKKGCCNIC</sequence>
<dbReference type="InParanoid" id="A0A6P6XZV5"/>
<dbReference type="PROSITE" id="PS50088">
    <property type="entry name" value="ANK_REPEAT"/>
    <property type="match status" value="4"/>
</dbReference>
<evidence type="ECO:0000256" key="8">
    <source>
        <dbReference type="SAM" id="MobiDB-lite"/>
    </source>
</evidence>
<evidence type="ECO:0000256" key="2">
    <source>
        <dbReference type="ARBA" id="ARBA00022483"/>
    </source>
</evidence>
<organism evidence="9 10">
    <name type="scientific">Dermatophagoides pteronyssinus</name>
    <name type="common">European house dust mite</name>
    <dbReference type="NCBI Taxonomy" id="6956"/>
    <lineage>
        <taxon>Eukaryota</taxon>
        <taxon>Metazoa</taxon>
        <taxon>Ecdysozoa</taxon>
        <taxon>Arthropoda</taxon>
        <taxon>Chelicerata</taxon>
        <taxon>Arachnida</taxon>
        <taxon>Acari</taxon>
        <taxon>Acariformes</taxon>
        <taxon>Sarcoptiformes</taxon>
        <taxon>Astigmata</taxon>
        <taxon>Psoroptidia</taxon>
        <taxon>Analgoidea</taxon>
        <taxon>Pyroglyphidae</taxon>
        <taxon>Dermatophagoidinae</taxon>
        <taxon>Dermatophagoides</taxon>
    </lineage>
</organism>
<dbReference type="SMART" id="SM00248">
    <property type="entry name" value="ANK"/>
    <property type="match status" value="4"/>
</dbReference>
<proteinExistence type="predicted"/>
<comment type="subcellular location">
    <subcellularLocation>
        <location evidence="1">Target cell membrane</location>
    </subcellularLocation>
</comment>
<dbReference type="Gene3D" id="1.25.40.20">
    <property type="entry name" value="Ankyrin repeat-containing domain"/>
    <property type="match status" value="2"/>
</dbReference>
<feature type="compositionally biased region" description="Low complexity" evidence="8">
    <location>
        <begin position="64"/>
        <end position="76"/>
    </location>
</feature>
<evidence type="ECO:0000256" key="6">
    <source>
        <dbReference type="ARBA" id="ARBA00023298"/>
    </source>
</evidence>
<dbReference type="GO" id="GO:0006887">
    <property type="term" value="P:exocytosis"/>
    <property type="evidence" value="ECO:0007669"/>
    <property type="project" value="UniProtKB-KW"/>
</dbReference>
<keyword evidence="7" id="KW-0040">ANK repeat</keyword>
<dbReference type="FunCoup" id="A0A6P6XZV5">
    <property type="interactions" value="161"/>
</dbReference>
<dbReference type="GO" id="GO:0004857">
    <property type="term" value="F:enzyme inhibitor activity"/>
    <property type="evidence" value="ECO:0007669"/>
    <property type="project" value="TreeGrafter"/>
</dbReference>
<dbReference type="Pfam" id="PF12796">
    <property type="entry name" value="Ank_2"/>
    <property type="match status" value="2"/>
</dbReference>
<dbReference type="GO" id="GO:0044231">
    <property type="term" value="C:host cell presynaptic membrane"/>
    <property type="evidence" value="ECO:0007669"/>
    <property type="project" value="UniProtKB-KW"/>
</dbReference>
<dbReference type="GO" id="GO:0017020">
    <property type="term" value="F:myosin phosphatase regulator activity"/>
    <property type="evidence" value="ECO:0007669"/>
    <property type="project" value="TreeGrafter"/>
</dbReference>
<name>A0A6P6XZV5_DERPT</name>
<dbReference type="PANTHER" id="PTHR24179:SF29">
    <property type="entry name" value="LD46604P"/>
    <property type="match status" value="1"/>
</dbReference>
<dbReference type="InterPro" id="IPR036770">
    <property type="entry name" value="Ankyrin_rpt-contain_sf"/>
</dbReference>
<keyword evidence="6" id="KW-1053">Target membrane</keyword>
<evidence type="ECO:0000256" key="1">
    <source>
        <dbReference type="ARBA" id="ARBA00004175"/>
    </source>
</evidence>
<keyword evidence="3" id="KW-1052">Target cell membrane</keyword>
<feature type="region of interest" description="Disordered" evidence="8">
    <location>
        <begin position="436"/>
        <end position="534"/>
    </location>
</feature>
<feature type="region of interest" description="Disordered" evidence="8">
    <location>
        <begin position="341"/>
        <end position="369"/>
    </location>
</feature>
<evidence type="ECO:0000256" key="7">
    <source>
        <dbReference type="PROSITE-ProRule" id="PRU00023"/>
    </source>
</evidence>
<dbReference type="PANTHER" id="PTHR24179">
    <property type="entry name" value="PROTEIN PHOSPHATASE 1 REGULATORY SUBUNIT 12"/>
    <property type="match status" value="1"/>
</dbReference>
<feature type="repeat" description="ANK" evidence="7">
    <location>
        <begin position="277"/>
        <end position="309"/>
    </location>
</feature>
<keyword evidence="4" id="KW-0677">Repeat</keyword>
<reference evidence="10" key="1">
    <citation type="submission" date="2025-08" db="UniProtKB">
        <authorList>
            <consortium name="RefSeq"/>
        </authorList>
    </citation>
    <scope>IDENTIFICATION</scope>
    <source>
        <strain evidence="10">Airmid</strain>
    </source>
</reference>
<dbReference type="AlphaFoldDB" id="A0A6P6XZV5"/>
<keyword evidence="9" id="KW-1185">Reference proteome</keyword>
<evidence type="ECO:0000313" key="10">
    <source>
        <dbReference type="RefSeq" id="XP_027198545.1"/>
    </source>
</evidence>
<feature type="compositionally biased region" description="Polar residues" evidence="8">
    <location>
        <begin position="480"/>
        <end position="495"/>
    </location>
</feature>
<feature type="region of interest" description="Disordered" evidence="8">
    <location>
        <begin position="26"/>
        <end position="77"/>
    </location>
</feature>
<dbReference type="OMA" id="CCIDNCE"/>
<dbReference type="OrthoDB" id="19014at2759"/>
<accession>A0A6P6XZV5</accession>